<dbReference type="InterPro" id="IPR015919">
    <property type="entry name" value="Cadherin-like_sf"/>
</dbReference>
<protein>
    <submittedName>
        <fullName evidence="1">Carboxypeptidase regulatory-like domain-containing protein</fullName>
    </submittedName>
</protein>
<dbReference type="SUPFAM" id="SSF49464">
    <property type="entry name" value="Carboxypeptidase regulatory domain-like"/>
    <property type="match status" value="1"/>
</dbReference>
<dbReference type="InterPro" id="IPR013783">
    <property type="entry name" value="Ig-like_fold"/>
</dbReference>
<evidence type="ECO:0000313" key="1">
    <source>
        <dbReference type="EMBL" id="MCQ1061290.1"/>
    </source>
</evidence>
<name>A0ABT1N978_9GAMM</name>
<dbReference type="InterPro" id="IPR008969">
    <property type="entry name" value="CarboxyPept-like_regulatory"/>
</dbReference>
<dbReference type="RefSeq" id="WP_255045406.1">
    <property type="nucleotide sequence ID" value="NZ_JANEYT010000135.1"/>
</dbReference>
<proteinExistence type="predicted"/>
<dbReference type="SUPFAM" id="SSF49313">
    <property type="entry name" value="Cadherin-like"/>
    <property type="match status" value="1"/>
</dbReference>
<comment type="caution">
    <text evidence="1">The sequence shown here is derived from an EMBL/GenBank/DDBJ whole genome shotgun (WGS) entry which is preliminary data.</text>
</comment>
<dbReference type="EMBL" id="JANEYT010000135">
    <property type="protein sequence ID" value="MCQ1061290.1"/>
    <property type="molecule type" value="Genomic_DNA"/>
</dbReference>
<organism evidence="1 2">
    <name type="scientific">Photobacterium pectinilyticum</name>
    <dbReference type="NCBI Taxonomy" id="2906793"/>
    <lineage>
        <taxon>Bacteria</taxon>
        <taxon>Pseudomonadati</taxon>
        <taxon>Pseudomonadota</taxon>
        <taxon>Gammaproteobacteria</taxon>
        <taxon>Vibrionales</taxon>
        <taxon>Vibrionaceae</taxon>
        <taxon>Photobacterium</taxon>
    </lineage>
</organism>
<accession>A0ABT1N978</accession>
<reference evidence="1 2" key="1">
    <citation type="submission" date="2022-07" db="EMBL/GenBank/DDBJ databases">
        <title>Photobacterium pectinilyticum sp. nov., a marine bacterium isolated from surface seawater of Qingdao offshore.</title>
        <authorList>
            <person name="Wang X."/>
        </authorList>
    </citation>
    <scope>NUCLEOTIDE SEQUENCE [LARGE SCALE GENOMIC DNA]</scope>
    <source>
        <strain evidence="1 2">ZSDE20</strain>
    </source>
</reference>
<dbReference type="Gene3D" id="2.60.40.10">
    <property type="entry name" value="Immunoglobulins"/>
    <property type="match status" value="5"/>
</dbReference>
<dbReference type="Proteomes" id="UP001524460">
    <property type="component" value="Unassembled WGS sequence"/>
</dbReference>
<sequence>MSIFTSIVRFVLIWMFSIFIAACGSGDDDGGSLANLSVSPIANQTMIAGDSMSSKVEVSGALMDEVTVSVLSGPDGLTVDSSGSISYRSEATEELSLDVVLKVEDNRPGSDQSVEISFELTEKPLFELLSTPGTTAKEGEGYSYTVQLLANIPNSDISYTLENEPSGMIVSDAGIITWTPVQGIISSGEVTLKILGKNNDFTDEVTQSFTITVESDGGIDPLPPLVVSEISDQTLVAGDTMSVDVIVSGATIDEVTISVIEGPEGLSVDASGTILFQSRVTEDLSENVTLRVADNRVGSDQVVTTSFSLVQKPLFKLLSTPGTQGNENQTYTYQVLLEANVSNDKISYVLGNAPSGMQVSGDGRVTWTPERGVLTSGDVTLTIRGQNNSFTYEAPPQSFNISVKPIILPLDIEPVPDQTVESGEQFNYQLVVDNPNVIVGYPDLQFDLIEAPEGLTVSNTGQLSFTSASELTNSSQIKIEVTVGEGNDIQTAQVSFELTEEVYVSTSGEVINFYTNTPVDGATITLSVDGVLIEETQSDSEGVFTARVLDLMTGDRYVLSADSAGYSENSIAFGVGELGVTHQLRLAPVHDIIALDNQNAQQLTVEGQTIVDLPSNSLVDSNGNTVTNAVAEVTIIDPTLNIDLMPGDMVTPVDNSGTLVPIESFGAITVTFEDESGNALNLDENTQAEIRIPVSGSNPPSTIPLYYYDTVAGVWIEEGEAQLVTASGGDYYLGYVSHFTTWNADIIIETIQLSGCVVDTDGEPVQNARIVAEGQDYNGRSSTYSNVNGKFTLPVRRNSSVLLSAQSNYQSRTRSISTTDQDQTINDCLELDDAFTSIKLTWGASPRDLDSHFTGPRDSDGNRFEINFSNKTVDVEGIRMFLDVDDTSGYGPEIISVPEFPLPGTYSYFVNRYSSGTINPSETRVELNIDGQRTAFTPPSEGIDKYWYVFDIVVDELFNTSLEIVQEYSSGKPITPSTAQTMRVMRALEAAPDSGRSIPQKLIDDKYYE</sequence>
<dbReference type="Pfam" id="PF13620">
    <property type="entry name" value="CarboxypepD_reg"/>
    <property type="match status" value="1"/>
</dbReference>
<gene>
    <name evidence="1" type="ORF">NHN17_24995</name>
</gene>
<evidence type="ECO:0000313" key="2">
    <source>
        <dbReference type="Proteomes" id="UP001524460"/>
    </source>
</evidence>
<dbReference type="Gene3D" id="2.60.40.1120">
    <property type="entry name" value="Carboxypeptidase-like, regulatory domain"/>
    <property type="match status" value="1"/>
</dbReference>
<keyword evidence="2" id="KW-1185">Reference proteome</keyword>